<evidence type="ECO:0000256" key="5">
    <source>
        <dbReference type="ARBA" id="ARBA00022989"/>
    </source>
</evidence>
<keyword evidence="4" id="KW-0874">Quinone</keyword>
<dbReference type="InterPro" id="IPR044698">
    <property type="entry name" value="VKOR/LTO1"/>
</dbReference>
<evidence type="ECO:0000313" key="13">
    <source>
        <dbReference type="Proteomes" id="UP000177043"/>
    </source>
</evidence>
<evidence type="ECO:0000256" key="7">
    <source>
        <dbReference type="ARBA" id="ARBA00023136"/>
    </source>
</evidence>
<dbReference type="STRING" id="1802438.A2571_03455"/>
<dbReference type="CDD" id="cd12916">
    <property type="entry name" value="VKOR_1"/>
    <property type="match status" value="1"/>
</dbReference>
<keyword evidence="5 10" id="KW-1133">Transmembrane helix</keyword>
<feature type="transmembrane region" description="Helical" evidence="10">
    <location>
        <begin position="115"/>
        <end position="136"/>
    </location>
</feature>
<dbReference type="PANTHER" id="PTHR34573">
    <property type="entry name" value="VKC DOMAIN-CONTAINING PROTEIN"/>
    <property type="match status" value="1"/>
</dbReference>
<comment type="caution">
    <text evidence="12">The sequence shown here is derived from an EMBL/GenBank/DDBJ whole genome shotgun (WGS) entry which is preliminary data.</text>
</comment>
<feature type="domain" description="Vitamin K epoxide reductase" evidence="11">
    <location>
        <begin position="2"/>
        <end position="137"/>
    </location>
</feature>
<feature type="transmembrane region" description="Helical" evidence="10">
    <location>
        <begin position="306"/>
        <end position="327"/>
    </location>
</feature>
<evidence type="ECO:0000256" key="6">
    <source>
        <dbReference type="ARBA" id="ARBA00023002"/>
    </source>
</evidence>
<feature type="transmembrane region" description="Helical" evidence="10">
    <location>
        <begin position="151"/>
        <end position="173"/>
    </location>
</feature>
<dbReference type="InterPro" id="IPR038354">
    <property type="entry name" value="VKOR_sf"/>
</dbReference>
<organism evidence="12 13">
    <name type="scientific">Candidatus Vogelbacteria bacterium RIFOXYD1_FULL_44_32</name>
    <dbReference type="NCBI Taxonomy" id="1802438"/>
    <lineage>
        <taxon>Bacteria</taxon>
        <taxon>Candidatus Vogeliibacteriota</taxon>
    </lineage>
</organism>
<dbReference type="SMART" id="SM00756">
    <property type="entry name" value="VKc"/>
    <property type="match status" value="1"/>
</dbReference>
<dbReference type="InterPro" id="IPR012932">
    <property type="entry name" value="VKOR"/>
</dbReference>
<dbReference type="GO" id="GO:0016491">
    <property type="term" value="F:oxidoreductase activity"/>
    <property type="evidence" value="ECO:0007669"/>
    <property type="project" value="UniProtKB-KW"/>
</dbReference>
<feature type="transmembrane region" description="Helical" evidence="10">
    <location>
        <begin position="194"/>
        <end position="214"/>
    </location>
</feature>
<evidence type="ECO:0000256" key="9">
    <source>
        <dbReference type="ARBA" id="ARBA00023284"/>
    </source>
</evidence>
<comment type="subcellular location">
    <subcellularLocation>
        <location evidence="1">Membrane</location>
        <topology evidence="1">Multi-pass membrane protein</topology>
    </subcellularLocation>
</comment>
<keyword evidence="7 10" id="KW-0472">Membrane</keyword>
<dbReference type="Gene3D" id="1.20.1440.130">
    <property type="entry name" value="VKOR domain"/>
    <property type="match status" value="1"/>
</dbReference>
<feature type="transmembrane region" description="Helical" evidence="10">
    <location>
        <begin position="226"/>
        <end position="252"/>
    </location>
</feature>
<evidence type="ECO:0000256" key="2">
    <source>
        <dbReference type="ARBA" id="ARBA00006214"/>
    </source>
</evidence>
<dbReference type="Proteomes" id="UP000177043">
    <property type="component" value="Unassembled WGS sequence"/>
</dbReference>
<dbReference type="EMBL" id="MHTJ01000004">
    <property type="protein sequence ID" value="OHA58284.1"/>
    <property type="molecule type" value="Genomic_DNA"/>
</dbReference>
<dbReference type="GO" id="GO:0016020">
    <property type="term" value="C:membrane"/>
    <property type="evidence" value="ECO:0007669"/>
    <property type="project" value="UniProtKB-SubCell"/>
</dbReference>
<sequence length="330" mass="36328">MNISSSLIAVLVATLGLLLSFYIWHSKRKNKPMVCPLQSDCEAVVKSDFSRLFGIPLEILGLIYYGTTAISYAIFSYYPAGKTPLSTFIFLVITTIAFLFSIYLTAVQAFAIRQWCVWCLTSAGFCTILFATTIIGNDLSFTTMLTRYHDFLVAGLTLGLTLGVGAATVYATVYIKFLRDFKISQTEQDILKTIGQIVWIALILIIFSAFSLYVSAPDMHNASPTFILKIIVLGIILLSDALLNIFVAPQLIDISLGKRHEHTAGELRTLRRVSFALSATSLISWYSLLTLLVLPLTIPASFGELAIYYLAALGIGLALSQIVDYSLPNK</sequence>
<feature type="transmembrane region" description="Helical" evidence="10">
    <location>
        <begin position="84"/>
        <end position="103"/>
    </location>
</feature>
<evidence type="ECO:0000256" key="10">
    <source>
        <dbReference type="SAM" id="Phobius"/>
    </source>
</evidence>
<evidence type="ECO:0000313" key="12">
    <source>
        <dbReference type="EMBL" id="OHA58284.1"/>
    </source>
</evidence>
<reference evidence="12 13" key="1">
    <citation type="journal article" date="2016" name="Nat. Commun.">
        <title>Thousands of microbial genomes shed light on interconnected biogeochemical processes in an aquifer system.</title>
        <authorList>
            <person name="Anantharaman K."/>
            <person name="Brown C.T."/>
            <person name="Hug L.A."/>
            <person name="Sharon I."/>
            <person name="Castelle C.J."/>
            <person name="Probst A.J."/>
            <person name="Thomas B.C."/>
            <person name="Singh A."/>
            <person name="Wilkins M.J."/>
            <person name="Karaoz U."/>
            <person name="Brodie E.L."/>
            <person name="Williams K.H."/>
            <person name="Hubbard S.S."/>
            <person name="Banfield J.F."/>
        </authorList>
    </citation>
    <scope>NUCLEOTIDE SEQUENCE [LARGE SCALE GENOMIC DNA]</scope>
</reference>
<feature type="transmembrane region" description="Helical" evidence="10">
    <location>
        <begin position="59"/>
        <end position="78"/>
    </location>
</feature>
<keyword evidence="9" id="KW-0676">Redox-active center</keyword>
<protein>
    <recommendedName>
        <fullName evidence="11">Vitamin K epoxide reductase domain-containing protein</fullName>
    </recommendedName>
</protein>
<evidence type="ECO:0000256" key="3">
    <source>
        <dbReference type="ARBA" id="ARBA00022692"/>
    </source>
</evidence>
<gene>
    <name evidence="12" type="ORF">A2571_03455</name>
</gene>
<name>A0A1G2QCH5_9BACT</name>
<evidence type="ECO:0000259" key="11">
    <source>
        <dbReference type="SMART" id="SM00756"/>
    </source>
</evidence>
<feature type="transmembrane region" description="Helical" evidence="10">
    <location>
        <begin position="6"/>
        <end position="24"/>
    </location>
</feature>
<dbReference type="GO" id="GO:0048038">
    <property type="term" value="F:quinone binding"/>
    <property type="evidence" value="ECO:0007669"/>
    <property type="project" value="UniProtKB-KW"/>
</dbReference>
<keyword evidence="8" id="KW-1015">Disulfide bond</keyword>
<evidence type="ECO:0000256" key="4">
    <source>
        <dbReference type="ARBA" id="ARBA00022719"/>
    </source>
</evidence>
<feature type="transmembrane region" description="Helical" evidence="10">
    <location>
        <begin position="273"/>
        <end position="294"/>
    </location>
</feature>
<evidence type="ECO:0000256" key="1">
    <source>
        <dbReference type="ARBA" id="ARBA00004141"/>
    </source>
</evidence>
<evidence type="ECO:0000256" key="8">
    <source>
        <dbReference type="ARBA" id="ARBA00023157"/>
    </source>
</evidence>
<keyword evidence="6" id="KW-0560">Oxidoreductase</keyword>
<dbReference type="Pfam" id="PF07884">
    <property type="entry name" value="VKOR"/>
    <property type="match status" value="1"/>
</dbReference>
<dbReference type="AlphaFoldDB" id="A0A1G2QCH5"/>
<comment type="similarity">
    <text evidence="2">Belongs to the VKOR family.</text>
</comment>
<keyword evidence="3 10" id="KW-0812">Transmembrane</keyword>
<accession>A0A1G2QCH5</accession>
<proteinExistence type="inferred from homology"/>
<dbReference type="PANTHER" id="PTHR34573:SF1">
    <property type="entry name" value="VITAMIN K EPOXIDE REDUCTASE DOMAIN-CONTAINING PROTEIN"/>
    <property type="match status" value="1"/>
</dbReference>